<dbReference type="EMBL" id="JAUEDM010000001">
    <property type="protein sequence ID" value="KAK3329571.1"/>
    <property type="molecule type" value="Genomic_DNA"/>
</dbReference>
<reference evidence="2" key="2">
    <citation type="submission" date="2023-06" db="EMBL/GenBank/DDBJ databases">
        <authorList>
            <consortium name="Lawrence Berkeley National Laboratory"/>
            <person name="Haridas S."/>
            <person name="Hensen N."/>
            <person name="Bonometti L."/>
            <person name="Westerberg I."/>
            <person name="Brannstrom I.O."/>
            <person name="Guillou S."/>
            <person name="Cros-Aarteil S."/>
            <person name="Calhoun S."/>
            <person name="Kuo A."/>
            <person name="Mondo S."/>
            <person name="Pangilinan J."/>
            <person name="Riley R."/>
            <person name="Labutti K."/>
            <person name="Andreopoulos B."/>
            <person name="Lipzen A."/>
            <person name="Chen C."/>
            <person name="Yanf M."/>
            <person name="Daum C."/>
            <person name="Ng V."/>
            <person name="Clum A."/>
            <person name="Steindorff A."/>
            <person name="Ohm R."/>
            <person name="Martin F."/>
            <person name="Silar P."/>
            <person name="Natvig D."/>
            <person name="Lalanne C."/>
            <person name="Gautier V."/>
            <person name="Ament-Velasquez S.L."/>
            <person name="Kruys A."/>
            <person name="Hutchinson M.I."/>
            <person name="Powell A.J."/>
            <person name="Barry K."/>
            <person name="Miller A.N."/>
            <person name="Grigoriev I.V."/>
            <person name="Debuchy R."/>
            <person name="Gladieux P."/>
            <person name="Thoren M.H."/>
            <person name="Johannesson H."/>
        </authorList>
    </citation>
    <scope>NUCLEOTIDE SEQUENCE</scope>
    <source>
        <strain evidence="2">CBS 118394</strain>
    </source>
</reference>
<sequence length="198" mass="20936">MKWQTFTLSLFASAGLASPVALDASPKVYALRLSSQTQSLNGKYLGVNGTLVGVYKNSPSVLRFYPVPSADDKKADAGLVELHTYPSGAVDHALALVGAESHGLMDLTDVVNPAASNFPKGTKCDWTSFSLNKNKNSVAYAGGSGKWVAFPSGTAGGEWSVKWKSSTAMTIETYMPVDVVYEEVEKVGPVTSEFGVSS</sequence>
<evidence type="ECO:0000313" key="3">
    <source>
        <dbReference type="Proteomes" id="UP001283341"/>
    </source>
</evidence>
<dbReference type="Proteomes" id="UP001283341">
    <property type="component" value="Unassembled WGS sequence"/>
</dbReference>
<name>A0AAE0IS68_9PEZI</name>
<dbReference type="AlphaFoldDB" id="A0AAE0IS68"/>
<keyword evidence="1" id="KW-0732">Signal</keyword>
<proteinExistence type="predicted"/>
<feature type="chain" id="PRO_5042190849" evidence="1">
    <location>
        <begin position="18"/>
        <end position="198"/>
    </location>
</feature>
<feature type="signal peptide" evidence="1">
    <location>
        <begin position="1"/>
        <end position="17"/>
    </location>
</feature>
<gene>
    <name evidence="2" type="ORF">B0H66DRAFT_526955</name>
</gene>
<organism evidence="2 3">
    <name type="scientific">Apodospora peruviana</name>
    <dbReference type="NCBI Taxonomy" id="516989"/>
    <lineage>
        <taxon>Eukaryota</taxon>
        <taxon>Fungi</taxon>
        <taxon>Dikarya</taxon>
        <taxon>Ascomycota</taxon>
        <taxon>Pezizomycotina</taxon>
        <taxon>Sordariomycetes</taxon>
        <taxon>Sordariomycetidae</taxon>
        <taxon>Sordariales</taxon>
        <taxon>Lasiosphaeriaceae</taxon>
        <taxon>Apodospora</taxon>
    </lineage>
</organism>
<comment type="caution">
    <text evidence="2">The sequence shown here is derived from an EMBL/GenBank/DDBJ whole genome shotgun (WGS) entry which is preliminary data.</text>
</comment>
<evidence type="ECO:0000256" key="1">
    <source>
        <dbReference type="SAM" id="SignalP"/>
    </source>
</evidence>
<protein>
    <submittedName>
        <fullName evidence="2">Uncharacterized protein</fullName>
    </submittedName>
</protein>
<reference evidence="2" key="1">
    <citation type="journal article" date="2023" name="Mol. Phylogenet. Evol.">
        <title>Genome-scale phylogeny and comparative genomics of the fungal order Sordariales.</title>
        <authorList>
            <person name="Hensen N."/>
            <person name="Bonometti L."/>
            <person name="Westerberg I."/>
            <person name="Brannstrom I.O."/>
            <person name="Guillou S."/>
            <person name="Cros-Aarteil S."/>
            <person name="Calhoun S."/>
            <person name="Haridas S."/>
            <person name="Kuo A."/>
            <person name="Mondo S."/>
            <person name="Pangilinan J."/>
            <person name="Riley R."/>
            <person name="LaButti K."/>
            <person name="Andreopoulos B."/>
            <person name="Lipzen A."/>
            <person name="Chen C."/>
            <person name="Yan M."/>
            <person name="Daum C."/>
            <person name="Ng V."/>
            <person name="Clum A."/>
            <person name="Steindorff A."/>
            <person name="Ohm R.A."/>
            <person name="Martin F."/>
            <person name="Silar P."/>
            <person name="Natvig D.O."/>
            <person name="Lalanne C."/>
            <person name="Gautier V."/>
            <person name="Ament-Velasquez S.L."/>
            <person name="Kruys A."/>
            <person name="Hutchinson M.I."/>
            <person name="Powell A.J."/>
            <person name="Barry K."/>
            <person name="Miller A.N."/>
            <person name="Grigoriev I.V."/>
            <person name="Debuchy R."/>
            <person name="Gladieux P."/>
            <person name="Hiltunen Thoren M."/>
            <person name="Johannesson H."/>
        </authorList>
    </citation>
    <scope>NUCLEOTIDE SEQUENCE</scope>
    <source>
        <strain evidence="2">CBS 118394</strain>
    </source>
</reference>
<accession>A0AAE0IS68</accession>
<keyword evidence="3" id="KW-1185">Reference proteome</keyword>
<evidence type="ECO:0000313" key="2">
    <source>
        <dbReference type="EMBL" id="KAK3329571.1"/>
    </source>
</evidence>